<keyword evidence="6" id="KW-1185">Reference proteome</keyword>
<feature type="compositionally biased region" description="Pro residues" evidence="2">
    <location>
        <begin position="156"/>
        <end position="167"/>
    </location>
</feature>
<evidence type="ECO:0000313" key="6">
    <source>
        <dbReference type="Proteomes" id="UP001142372"/>
    </source>
</evidence>
<proteinExistence type="predicted"/>
<feature type="region of interest" description="Disordered" evidence="2">
    <location>
        <begin position="147"/>
        <end position="170"/>
    </location>
</feature>
<gene>
    <name evidence="5" type="ORF">GCM10017584_02830</name>
</gene>
<protein>
    <recommendedName>
        <fullName evidence="4">G5 domain-containing protein</fullName>
    </recommendedName>
</protein>
<feature type="chain" id="PRO_5040868500" description="G5 domain-containing protein" evidence="3">
    <location>
        <begin position="36"/>
        <end position="224"/>
    </location>
</feature>
<dbReference type="EMBL" id="BSEN01000001">
    <property type="protein sequence ID" value="GLJ74710.1"/>
    <property type="molecule type" value="Genomic_DNA"/>
</dbReference>
<keyword evidence="1 3" id="KW-0732">Signal</keyword>
<evidence type="ECO:0000256" key="1">
    <source>
        <dbReference type="ARBA" id="ARBA00022729"/>
    </source>
</evidence>
<feature type="signal peptide" evidence="3">
    <location>
        <begin position="1"/>
        <end position="35"/>
    </location>
</feature>
<evidence type="ECO:0000259" key="4">
    <source>
        <dbReference type="PROSITE" id="PS51109"/>
    </source>
</evidence>
<dbReference type="InterPro" id="IPR011098">
    <property type="entry name" value="G5_dom"/>
</dbReference>
<dbReference type="RefSeq" id="WP_271175408.1">
    <property type="nucleotide sequence ID" value="NZ_BAAAJO010000001.1"/>
</dbReference>
<feature type="domain" description="G5" evidence="4">
    <location>
        <begin position="75"/>
        <end position="155"/>
    </location>
</feature>
<dbReference type="Proteomes" id="UP001142372">
    <property type="component" value="Unassembled WGS sequence"/>
</dbReference>
<organism evidence="5 6">
    <name type="scientific">Leifsonia poae</name>
    <dbReference type="NCBI Taxonomy" id="110933"/>
    <lineage>
        <taxon>Bacteria</taxon>
        <taxon>Bacillati</taxon>
        <taxon>Actinomycetota</taxon>
        <taxon>Actinomycetes</taxon>
        <taxon>Micrococcales</taxon>
        <taxon>Microbacteriaceae</taxon>
        <taxon>Leifsonia</taxon>
    </lineage>
</organism>
<comment type="caution">
    <text evidence="5">The sequence shown here is derived from an EMBL/GenBank/DDBJ whole genome shotgun (WGS) entry which is preliminary data.</text>
</comment>
<dbReference type="PROSITE" id="PS51109">
    <property type="entry name" value="G5"/>
    <property type="match status" value="1"/>
</dbReference>
<reference evidence="5" key="2">
    <citation type="submission" date="2023-01" db="EMBL/GenBank/DDBJ databases">
        <authorList>
            <person name="Sun Q."/>
            <person name="Evtushenko L."/>
        </authorList>
    </citation>
    <scope>NUCLEOTIDE SEQUENCE</scope>
    <source>
        <strain evidence="5">VKM Ac-1401</strain>
    </source>
</reference>
<dbReference type="AlphaFoldDB" id="A0A9W6H6T3"/>
<name>A0A9W6H6T3_9MICO</name>
<dbReference type="Pfam" id="PF07501">
    <property type="entry name" value="G5"/>
    <property type="match status" value="1"/>
</dbReference>
<reference evidence="5" key="1">
    <citation type="journal article" date="2014" name="Int. J. Syst. Evol. Microbiol.">
        <title>Complete genome sequence of Corynebacterium casei LMG S-19264T (=DSM 44701T), isolated from a smear-ripened cheese.</title>
        <authorList>
            <consortium name="US DOE Joint Genome Institute (JGI-PGF)"/>
            <person name="Walter F."/>
            <person name="Albersmeier A."/>
            <person name="Kalinowski J."/>
            <person name="Ruckert C."/>
        </authorList>
    </citation>
    <scope>NUCLEOTIDE SEQUENCE</scope>
    <source>
        <strain evidence="5">VKM Ac-1401</strain>
    </source>
</reference>
<accession>A0A9W6H6T3</accession>
<feature type="compositionally biased region" description="Low complexity" evidence="2">
    <location>
        <begin position="48"/>
        <end position="66"/>
    </location>
</feature>
<evidence type="ECO:0000256" key="2">
    <source>
        <dbReference type="SAM" id="MobiDB-lite"/>
    </source>
</evidence>
<evidence type="ECO:0000256" key="3">
    <source>
        <dbReference type="SAM" id="SignalP"/>
    </source>
</evidence>
<feature type="region of interest" description="Disordered" evidence="2">
    <location>
        <begin position="46"/>
        <end position="76"/>
    </location>
</feature>
<evidence type="ECO:0000313" key="5">
    <source>
        <dbReference type="EMBL" id="GLJ74710.1"/>
    </source>
</evidence>
<dbReference type="SMART" id="SM01208">
    <property type="entry name" value="G5"/>
    <property type="match status" value="1"/>
</dbReference>
<dbReference type="Gene3D" id="2.20.230.10">
    <property type="entry name" value="Resuscitation-promoting factor rpfb"/>
    <property type="match status" value="1"/>
</dbReference>
<sequence length="224" mass="22606">MTKSQQRGWSAVKSRWIVGGAAVVLIATSSAIANAAQHTGPTVVAVDASTSQSSREAATTSASPRATPTPTPTPTPVIETKLVLVDEPVAFAEVRVDDPNAAVGTSAVTTAGVNGVRTKTFRVTLRDGVEIARTMTANVVSRPPVNRVTSVGTQQPAPPPAAEPPASAPSGGCDPNYSGCVPIASDVDCAGGSGNGPAYVRGPVTVVGNDIYDLDRDGDGTACE</sequence>